<name>A0A5N7CRP8_9EURO</name>
<dbReference type="GeneID" id="43673274"/>
<sequence length="119" mass="13019">MAPTKPATLAYAKLVEAGLIEHIGQDQKEGPLPEATKNGTRELSVSQKKKLVEQLKSLVKRVQQAGDSDVLDIPGYKGSHEEAKELLRDVLKVAQDENIDNAATAMKSKFVTVYNFKLG</sequence>
<keyword evidence="2" id="KW-1185">Reference proteome</keyword>
<dbReference type="EMBL" id="ML736961">
    <property type="protein sequence ID" value="KAE8396871.1"/>
    <property type="molecule type" value="Genomic_DNA"/>
</dbReference>
<organism evidence="1 2">
    <name type="scientific">Aspergillus pseudonomiae</name>
    <dbReference type="NCBI Taxonomy" id="1506151"/>
    <lineage>
        <taxon>Eukaryota</taxon>
        <taxon>Fungi</taxon>
        <taxon>Dikarya</taxon>
        <taxon>Ascomycota</taxon>
        <taxon>Pezizomycotina</taxon>
        <taxon>Eurotiomycetes</taxon>
        <taxon>Eurotiomycetidae</taxon>
        <taxon>Eurotiales</taxon>
        <taxon>Aspergillaceae</taxon>
        <taxon>Aspergillus</taxon>
        <taxon>Aspergillus subgen. Circumdati</taxon>
    </lineage>
</organism>
<reference evidence="1 2" key="1">
    <citation type="submission" date="2019-04" db="EMBL/GenBank/DDBJ databases">
        <authorList>
            <consortium name="DOE Joint Genome Institute"/>
            <person name="Mondo S."/>
            <person name="Kjaerbolling I."/>
            <person name="Vesth T."/>
            <person name="Frisvad J.C."/>
            <person name="Nybo J.L."/>
            <person name="Theobald S."/>
            <person name="Kildgaard S."/>
            <person name="Isbrandt T."/>
            <person name="Kuo A."/>
            <person name="Sato A."/>
            <person name="Lyhne E.K."/>
            <person name="Kogle M.E."/>
            <person name="Wiebenga A."/>
            <person name="Kun R.S."/>
            <person name="Lubbers R.J."/>
            <person name="Makela M.R."/>
            <person name="Barry K."/>
            <person name="Chovatia M."/>
            <person name="Clum A."/>
            <person name="Daum C."/>
            <person name="Haridas S."/>
            <person name="He G."/>
            <person name="LaButti K."/>
            <person name="Lipzen A."/>
            <person name="Riley R."/>
            <person name="Salamov A."/>
            <person name="Simmons B.A."/>
            <person name="Magnuson J.K."/>
            <person name="Henrissat B."/>
            <person name="Mortensen U.H."/>
            <person name="Larsen T.O."/>
            <person name="Devries R.P."/>
            <person name="Grigoriev I.V."/>
            <person name="Machida M."/>
            <person name="Baker S.E."/>
            <person name="Andersen M.R."/>
            <person name="Cantor M.N."/>
            <person name="Hua S.X."/>
        </authorList>
    </citation>
    <scope>NUCLEOTIDE SEQUENCE [LARGE SCALE GENOMIC DNA]</scope>
    <source>
        <strain evidence="1 2">CBS 119388</strain>
    </source>
</reference>
<proteinExistence type="predicted"/>
<dbReference type="RefSeq" id="XP_031934190.1">
    <property type="nucleotide sequence ID" value="XM_032088583.1"/>
</dbReference>
<evidence type="ECO:0000313" key="1">
    <source>
        <dbReference type="EMBL" id="KAE8396871.1"/>
    </source>
</evidence>
<accession>A0A5N7CRP8</accession>
<dbReference type="OrthoDB" id="4450351at2759"/>
<evidence type="ECO:0000313" key="2">
    <source>
        <dbReference type="Proteomes" id="UP000325579"/>
    </source>
</evidence>
<dbReference type="Proteomes" id="UP000325579">
    <property type="component" value="Unassembled WGS sequence"/>
</dbReference>
<gene>
    <name evidence="1" type="ORF">BDV37DRAFT_289905</name>
</gene>
<dbReference type="AlphaFoldDB" id="A0A5N7CRP8"/>
<protein>
    <submittedName>
        <fullName evidence="1">Uncharacterized protein</fullName>
    </submittedName>
</protein>